<evidence type="ECO:0000313" key="4">
    <source>
        <dbReference type="Proteomes" id="UP000051887"/>
    </source>
</evidence>
<dbReference type="EMBL" id="CYSB01000044">
    <property type="protein sequence ID" value="CUH70075.1"/>
    <property type="molecule type" value="Genomic_DNA"/>
</dbReference>
<protein>
    <recommendedName>
        <fullName evidence="5">DUF3467 domain-containing protein</fullName>
    </recommendedName>
</protein>
<dbReference type="AlphaFoldDB" id="A0A0P1FWW6"/>
<dbReference type="Proteomes" id="UP000051086">
    <property type="component" value="Unassembled WGS sequence"/>
</dbReference>
<accession>A0A0P1FWW6</accession>
<evidence type="ECO:0000313" key="1">
    <source>
        <dbReference type="EMBL" id="CUH70075.1"/>
    </source>
</evidence>
<gene>
    <name evidence="1" type="ORF">TL5118_04050</name>
    <name evidence="2" type="ORF">TL5120_03309</name>
</gene>
<sequence length="98" mass="10621">MPDTQPVKTEMKTVRSPEFRYIPCDAINLAISDNGVKLLMGVSEIDGTTTEIVGAHMSLSTAAQLSRALTTALSNYEDQSGNKITPPGELIRKDVELK</sequence>
<dbReference type="Proteomes" id="UP000051887">
    <property type="component" value="Unassembled WGS sequence"/>
</dbReference>
<dbReference type="RefSeq" id="WP_058244640.1">
    <property type="nucleotide sequence ID" value="NZ_CYSB01000044.1"/>
</dbReference>
<dbReference type="EMBL" id="CYSC01000040">
    <property type="protein sequence ID" value="CUH73499.1"/>
    <property type="molecule type" value="Genomic_DNA"/>
</dbReference>
<evidence type="ECO:0000313" key="2">
    <source>
        <dbReference type="EMBL" id="CUH73499.1"/>
    </source>
</evidence>
<evidence type="ECO:0000313" key="3">
    <source>
        <dbReference type="Proteomes" id="UP000051086"/>
    </source>
</evidence>
<reference evidence="1 3" key="1">
    <citation type="submission" date="2015-09" db="EMBL/GenBank/DDBJ databases">
        <authorList>
            <person name="Rodrigo-Torres L."/>
            <person name="Arahal D.R."/>
        </authorList>
    </citation>
    <scope>NUCLEOTIDE SEQUENCE [LARGE SCALE GENOMIC DNA]</scope>
    <source>
        <strain evidence="1 3">CECT 5118</strain>
    </source>
</reference>
<organism evidence="2 4">
    <name type="scientific">Thalassovita autumnalis</name>
    <dbReference type="NCBI Taxonomy" id="2072972"/>
    <lineage>
        <taxon>Bacteria</taxon>
        <taxon>Pseudomonadati</taxon>
        <taxon>Pseudomonadota</taxon>
        <taxon>Alphaproteobacteria</taxon>
        <taxon>Rhodobacterales</taxon>
        <taxon>Roseobacteraceae</taxon>
        <taxon>Thalassovita</taxon>
    </lineage>
</organism>
<reference evidence="2 4" key="2">
    <citation type="submission" date="2015-09" db="EMBL/GenBank/DDBJ databases">
        <authorList>
            <consortium name="Swine Surveillance"/>
        </authorList>
    </citation>
    <scope>NUCLEOTIDE SEQUENCE [LARGE SCALE GENOMIC DNA]</scope>
    <source>
        <strain evidence="2 4">5120</strain>
    </source>
</reference>
<proteinExistence type="predicted"/>
<keyword evidence="3" id="KW-1185">Reference proteome</keyword>
<name>A0A0P1FWW6_9RHOB</name>
<evidence type="ECO:0008006" key="5">
    <source>
        <dbReference type="Google" id="ProtNLM"/>
    </source>
</evidence>